<evidence type="ECO:0000313" key="4">
    <source>
        <dbReference type="Proteomes" id="UP000260644"/>
    </source>
</evidence>
<protein>
    <submittedName>
        <fullName evidence="3">DUF3347 domain-containing protein</fullName>
    </submittedName>
</protein>
<comment type="caution">
    <text evidence="3">The sequence shown here is derived from an EMBL/GenBank/DDBJ whole genome shotgun (WGS) entry which is preliminary data.</text>
</comment>
<dbReference type="Proteomes" id="UP000260644">
    <property type="component" value="Unassembled WGS sequence"/>
</dbReference>
<dbReference type="PROSITE" id="PS51257">
    <property type="entry name" value="PROKAR_LIPOPROTEIN"/>
    <property type="match status" value="1"/>
</dbReference>
<evidence type="ECO:0000256" key="1">
    <source>
        <dbReference type="SAM" id="SignalP"/>
    </source>
</evidence>
<feature type="domain" description="DUF3347" evidence="2">
    <location>
        <begin position="57"/>
        <end position="134"/>
    </location>
</feature>
<keyword evidence="1" id="KW-0732">Signal</keyword>
<reference evidence="3 4" key="1">
    <citation type="submission" date="2018-07" db="EMBL/GenBank/DDBJ databases">
        <title>Chitinophaga K2CV101002-2 sp. nov., isolated from a monsoon evergreen broad-leaved forest soil.</title>
        <authorList>
            <person name="Lv Y."/>
        </authorList>
    </citation>
    <scope>NUCLEOTIDE SEQUENCE [LARGE SCALE GENOMIC DNA]</scope>
    <source>
        <strain evidence="3 4">GDMCC 1.1288</strain>
    </source>
</reference>
<feature type="signal peptide" evidence="1">
    <location>
        <begin position="1"/>
        <end position="20"/>
    </location>
</feature>
<accession>A0A3E1Y451</accession>
<dbReference type="InterPro" id="IPR021782">
    <property type="entry name" value="DUF3347"/>
</dbReference>
<gene>
    <name evidence="3" type="ORF">DVR12_22735</name>
</gene>
<sequence>MKKSLLISSIAGALTLIFLAACSSSITNTNDTPAVAKTAGNKSTTHVLLKDDKLNAVYQQYALLRDALTKGNIKEARFASNAIEAGAREIKDGESLITSASRITATANIEEQRITFSILSNDLLKLIKQSGIDKGELYVDYCPMALADKGAIWINHEKAIQNPYFGEKMMTCGEIRETIN</sequence>
<name>A0A3E1Y451_9BACT</name>
<organism evidence="3 4">
    <name type="scientific">Chitinophaga silvatica</name>
    <dbReference type="NCBI Taxonomy" id="2282649"/>
    <lineage>
        <taxon>Bacteria</taxon>
        <taxon>Pseudomonadati</taxon>
        <taxon>Bacteroidota</taxon>
        <taxon>Chitinophagia</taxon>
        <taxon>Chitinophagales</taxon>
        <taxon>Chitinophagaceae</taxon>
        <taxon>Chitinophaga</taxon>
    </lineage>
</organism>
<dbReference type="OrthoDB" id="5513217at2"/>
<keyword evidence="4" id="KW-1185">Reference proteome</keyword>
<dbReference type="EMBL" id="QPMM01000013">
    <property type="protein sequence ID" value="RFS19455.1"/>
    <property type="molecule type" value="Genomic_DNA"/>
</dbReference>
<dbReference type="RefSeq" id="WP_116978109.1">
    <property type="nucleotide sequence ID" value="NZ_QPMM01000013.1"/>
</dbReference>
<evidence type="ECO:0000313" key="3">
    <source>
        <dbReference type="EMBL" id="RFS19455.1"/>
    </source>
</evidence>
<feature type="chain" id="PRO_5017787013" evidence="1">
    <location>
        <begin position="21"/>
        <end position="180"/>
    </location>
</feature>
<dbReference type="Pfam" id="PF11827">
    <property type="entry name" value="DUF3347"/>
    <property type="match status" value="1"/>
</dbReference>
<proteinExistence type="predicted"/>
<evidence type="ECO:0000259" key="2">
    <source>
        <dbReference type="Pfam" id="PF11827"/>
    </source>
</evidence>
<dbReference type="AlphaFoldDB" id="A0A3E1Y451"/>